<dbReference type="InParanoid" id="A0A0G4EXJ0"/>
<protein>
    <submittedName>
        <fullName evidence="2">Uncharacterized protein</fullName>
    </submittedName>
</protein>
<dbReference type="AlphaFoldDB" id="A0A0G4EXJ0"/>
<reference evidence="2 3" key="1">
    <citation type="submission" date="2014-11" db="EMBL/GenBank/DDBJ databases">
        <authorList>
            <person name="Zhu J."/>
            <person name="Qi W."/>
            <person name="Song R."/>
        </authorList>
    </citation>
    <scope>NUCLEOTIDE SEQUENCE [LARGE SCALE GENOMIC DNA]</scope>
</reference>
<feature type="region of interest" description="Disordered" evidence="1">
    <location>
        <begin position="1"/>
        <end position="29"/>
    </location>
</feature>
<evidence type="ECO:0000256" key="1">
    <source>
        <dbReference type="SAM" id="MobiDB-lite"/>
    </source>
</evidence>
<feature type="region of interest" description="Disordered" evidence="1">
    <location>
        <begin position="42"/>
        <end position="65"/>
    </location>
</feature>
<sequence>MLSRRSRGSSPPAVASAGLQDSGADQDTSAINRHADRLASIAGCLPSPQPKMPGGEKALGQSGPFVASTGRAGGDAFAAVLSELDRLLRSHQQELFGPGPVSQQLQRQIVDRLMRI</sequence>
<evidence type="ECO:0000313" key="2">
    <source>
        <dbReference type="EMBL" id="CEM03314.1"/>
    </source>
</evidence>
<dbReference type="EMBL" id="CDMY01000337">
    <property type="protein sequence ID" value="CEM03314.1"/>
    <property type="molecule type" value="Genomic_DNA"/>
</dbReference>
<dbReference type="VEuPathDB" id="CryptoDB:Vbra_13815"/>
<organism evidence="2 3">
    <name type="scientific">Vitrella brassicaformis (strain CCMP3155)</name>
    <dbReference type="NCBI Taxonomy" id="1169540"/>
    <lineage>
        <taxon>Eukaryota</taxon>
        <taxon>Sar</taxon>
        <taxon>Alveolata</taxon>
        <taxon>Colpodellida</taxon>
        <taxon>Vitrellaceae</taxon>
        <taxon>Vitrella</taxon>
    </lineage>
</organism>
<proteinExistence type="predicted"/>
<keyword evidence="3" id="KW-1185">Reference proteome</keyword>
<accession>A0A0G4EXJ0</accession>
<gene>
    <name evidence="2" type="ORF">Vbra_13815</name>
</gene>
<name>A0A0G4EXJ0_VITBC</name>
<dbReference type="Proteomes" id="UP000041254">
    <property type="component" value="Unassembled WGS sequence"/>
</dbReference>
<evidence type="ECO:0000313" key="3">
    <source>
        <dbReference type="Proteomes" id="UP000041254"/>
    </source>
</evidence>